<evidence type="ECO:0000313" key="12">
    <source>
        <dbReference type="Proteomes" id="UP000018890"/>
    </source>
</evidence>
<dbReference type="Gene3D" id="3.90.550.10">
    <property type="entry name" value="Spore Coat Polysaccharide Biosynthesis Protein SpsA, Chain A"/>
    <property type="match status" value="1"/>
</dbReference>
<organism evidence="11 12">
    <name type="scientific">Halalkalibacter wakoensis JCM 9140</name>
    <dbReference type="NCBI Taxonomy" id="1236970"/>
    <lineage>
        <taxon>Bacteria</taxon>
        <taxon>Bacillati</taxon>
        <taxon>Bacillota</taxon>
        <taxon>Bacilli</taxon>
        <taxon>Bacillales</taxon>
        <taxon>Bacillaceae</taxon>
        <taxon>Halalkalibacter</taxon>
    </lineage>
</organism>
<dbReference type="GO" id="GO:0008375">
    <property type="term" value="F:acetylglucosaminyltransferase activity"/>
    <property type="evidence" value="ECO:0007669"/>
    <property type="project" value="UniProtKB-UniRule"/>
</dbReference>
<dbReference type="AlphaFoldDB" id="W4Q984"/>
<feature type="transmembrane region" description="Helical" evidence="10">
    <location>
        <begin position="6"/>
        <end position="29"/>
    </location>
</feature>
<comment type="similarity">
    <text evidence="2 10">Belongs to the glycosyltransferase 2 family.</text>
</comment>
<evidence type="ECO:0000256" key="5">
    <source>
        <dbReference type="ARBA" id="ARBA00022679"/>
    </source>
</evidence>
<dbReference type="InterPro" id="IPR023853">
    <property type="entry name" value="PGA_PgaC/IcaA"/>
</dbReference>
<dbReference type="Pfam" id="PF13641">
    <property type="entry name" value="Glyco_tranf_2_3"/>
    <property type="match status" value="1"/>
</dbReference>
<dbReference type="EMBL" id="BAUT01000125">
    <property type="protein sequence ID" value="GAE28560.1"/>
    <property type="molecule type" value="Genomic_DNA"/>
</dbReference>
<feature type="transmembrane region" description="Helical" evidence="10">
    <location>
        <begin position="325"/>
        <end position="346"/>
    </location>
</feature>
<gene>
    <name evidence="11" type="ORF">JCM9140_4806</name>
</gene>
<name>W4Q984_9BACI</name>
<dbReference type="STRING" id="1236970.JCM9140_4806"/>
<feature type="transmembrane region" description="Helical" evidence="10">
    <location>
        <begin position="358"/>
        <end position="380"/>
    </location>
</feature>
<feature type="transmembrane region" description="Helical" evidence="10">
    <location>
        <begin position="292"/>
        <end position="319"/>
    </location>
</feature>
<dbReference type="PANTHER" id="PTHR43630">
    <property type="entry name" value="POLY-BETA-1,6-N-ACETYL-D-GLUCOSAMINE SYNTHASE"/>
    <property type="match status" value="1"/>
</dbReference>
<evidence type="ECO:0000256" key="10">
    <source>
        <dbReference type="RuleBase" id="RU364028"/>
    </source>
</evidence>
<sequence length="406" mass="47113">MLMTVGFFLFLYPLFMSLFWIIGGTMFYFRREAGDSAAPELKETPFVSILVPCYNEDEQIEEMLEGLMVLNYPDYEVIAINDGSTDSTKEILVDCSRKFDRLRVVNSKENKGKANALYLGVLASNGEIVLTLDSDACLDKDALQYLIPHFTTPNYSERVGAVTGNPRIRNRSSLLARIQFIEYCSIIGLIKRSQRIIGKVMTVSGVVAAFRKKALLDIGFWDKDIIADDIGVTWKLQKKFWDVRYEPRALCWMLVPETVRGLWKQRIRWAQGGVEALLRHYKIFTDYKQRRLFAVYIEQVISIIWSIIWILYLCFVLIFEFDLTLLLYGTYLAIIALVQLTVSLLIDKKYEKTNLKYILWASWYPLLYWFLNVLVLIPAIPRACKILSKNRSEFATWESPDRGLRK</sequence>
<comment type="subcellular location">
    <subcellularLocation>
        <location evidence="1 10">Cell membrane</location>
        <topology evidence="1 10">Multi-pass membrane protein</topology>
    </subcellularLocation>
</comment>
<dbReference type="OrthoDB" id="9766299at2"/>
<keyword evidence="7 10" id="KW-1133">Transmembrane helix</keyword>
<evidence type="ECO:0000256" key="3">
    <source>
        <dbReference type="ARBA" id="ARBA00022475"/>
    </source>
</evidence>
<dbReference type="InterPro" id="IPR029044">
    <property type="entry name" value="Nucleotide-diphossugar_trans"/>
</dbReference>
<evidence type="ECO:0000256" key="8">
    <source>
        <dbReference type="ARBA" id="ARBA00023136"/>
    </source>
</evidence>
<evidence type="ECO:0000313" key="11">
    <source>
        <dbReference type="EMBL" id="GAE28560.1"/>
    </source>
</evidence>
<dbReference type="CDD" id="cd06423">
    <property type="entry name" value="CESA_like"/>
    <property type="match status" value="1"/>
</dbReference>
<keyword evidence="12" id="KW-1185">Reference proteome</keyword>
<keyword evidence="4 10" id="KW-0328">Glycosyltransferase</keyword>
<evidence type="ECO:0000256" key="6">
    <source>
        <dbReference type="ARBA" id="ARBA00022692"/>
    </source>
</evidence>
<keyword evidence="6 10" id="KW-0812">Transmembrane</keyword>
<dbReference type="RefSeq" id="WP_034751531.1">
    <property type="nucleotide sequence ID" value="NZ_BAUT01000125.1"/>
</dbReference>
<evidence type="ECO:0000256" key="9">
    <source>
        <dbReference type="NCBIfam" id="TIGR03937"/>
    </source>
</evidence>
<evidence type="ECO:0000256" key="7">
    <source>
        <dbReference type="ARBA" id="ARBA00022989"/>
    </source>
</evidence>
<proteinExistence type="inferred from homology"/>
<comment type="caution">
    <text evidence="11">The sequence shown here is derived from an EMBL/GenBank/DDBJ whole genome shotgun (WGS) entry which is preliminary data.</text>
</comment>
<keyword evidence="8 10" id="KW-0472">Membrane</keyword>
<evidence type="ECO:0000256" key="2">
    <source>
        <dbReference type="ARBA" id="ARBA00006739"/>
    </source>
</evidence>
<dbReference type="GO" id="GO:0005886">
    <property type="term" value="C:plasma membrane"/>
    <property type="evidence" value="ECO:0007669"/>
    <property type="project" value="UniProtKB-SubCell"/>
</dbReference>
<reference evidence="11" key="1">
    <citation type="journal article" date="2014" name="Genome Announc.">
        <title>Draft Genome Sequences of Three Alkaliphilic Bacillus Strains, Bacillus wakoensis JCM 9140T, Bacillus akibai JCM 9157T, and Bacillus hemicellulosilyticus JCM 9152T.</title>
        <authorList>
            <person name="Yuki M."/>
            <person name="Oshima K."/>
            <person name="Suda W."/>
            <person name="Oshida Y."/>
            <person name="Kitamura K."/>
            <person name="Iida T."/>
            <person name="Hattori M."/>
            <person name="Ohkuma M."/>
        </authorList>
    </citation>
    <scope>NUCLEOTIDE SEQUENCE [LARGE SCALE GENOMIC DNA]</scope>
    <source>
        <strain evidence="11">JCM 9140</strain>
    </source>
</reference>
<keyword evidence="5 10" id="KW-0808">Transferase</keyword>
<dbReference type="PANTHER" id="PTHR43630:SF1">
    <property type="entry name" value="POLY-BETA-1,6-N-ACETYL-D-GLUCOSAMINE SYNTHASE"/>
    <property type="match status" value="1"/>
</dbReference>
<protein>
    <recommendedName>
        <fullName evidence="9 10">Poly-beta-1,6-N-acetyl-D-glucosamine synthase</fullName>
        <shortName evidence="10">Poly-beta-1,6-GlcNAc synthase</shortName>
        <ecNumber evidence="10">2.4.1.-</ecNumber>
    </recommendedName>
</protein>
<evidence type="ECO:0000256" key="1">
    <source>
        <dbReference type="ARBA" id="ARBA00004651"/>
    </source>
</evidence>
<dbReference type="GO" id="GO:0043708">
    <property type="term" value="P:cell adhesion involved in biofilm formation"/>
    <property type="evidence" value="ECO:0007669"/>
    <property type="project" value="InterPro"/>
</dbReference>
<dbReference type="Proteomes" id="UP000018890">
    <property type="component" value="Unassembled WGS sequence"/>
</dbReference>
<evidence type="ECO:0000256" key="4">
    <source>
        <dbReference type="ARBA" id="ARBA00022676"/>
    </source>
</evidence>
<dbReference type="SUPFAM" id="SSF53448">
    <property type="entry name" value="Nucleotide-diphospho-sugar transferases"/>
    <property type="match status" value="1"/>
</dbReference>
<keyword evidence="3 10" id="KW-1003">Cell membrane</keyword>
<accession>W4Q984</accession>
<dbReference type="NCBIfam" id="TIGR03937">
    <property type="entry name" value="PgaC_IcaA"/>
    <property type="match status" value="1"/>
</dbReference>
<dbReference type="EC" id="2.4.1.-" evidence="10"/>